<dbReference type="InterPro" id="IPR041382">
    <property type="entry name" value="SH3_16"/>
</dbReference>
<gene>
    <name evidence="7" type="ORF">ACFQ4B_04875</name>
</gene>
<feature type="region of interest" description="Disordered" evidence="5">
    <location>
        <begin position="67"/>
        <end position="87"/>
    </location>
</feature>
<dbReference type="RefSeq" id="WP_345594238.1">
    <property type="nucleotide sequence ID" value="NZ_BAABJG010000054.1"/>
</dbReference>
<dbReference type="Pfam" id="PF18348">
    <property type="entry name" value="SH3_16"/>
    <property type="match status" value="1"/>
</dbReference>
<dbReference type="PANTHER" id="PTHR47053">
    <property type="entry name" value="MUREIN DD-ENDOPEPTIDASE MEPH-RELATED"/>
    <property type="match status" value="1"/>
</dbReference>
<dbReference type="PANTHER" id="PTHR47053:SF3">
    <property type="entry name" value="GAMMA-D-GLUTAMYL-L-LYSINE DIPEPTIDYL-PEPTIDASE"/>
    <property type="match status" value="1"/>
</dbReference>
<reference evidence="8" key="1">
    <citation type="journal article" date="2019" name="Int. J. Syst. Evol. Microbiol.">
        <title>The Global Catalogue of Microorganisms (GCM) 10K type strain sequencing project: providing services to taxonomists for standard genome sequencing and annotation.</title>
        <authorList>
            <consortium name="The Broad Institute Genomics Platform"/>
            <consortium name="The Broad Institute Genome Sequencing Center for Infectious Disease"/>
            <person name="Wu L."/>
            <person name="Ma J."/>
        </authorList>
    </citation>
    <scope>NUCLEOTIDE SEQUENCE [LARGE SCALE GENOMIC DNA]</scope>
    <source>
        <strain evidence="8">CCUG 53270</strain>
    </source>
</reference>
<dbReference type="SUPFAM" id="SSF54001">
    <property type="entry name" value="Cysteine proteinases"/>
    <property type="match status" value="1"/>
</dbReference>
<dbReference type="Gene3D" id="3.90.1720.10">
    <property type="entry name" value="endopeptidase domain like (from Nostoc punctiforme)"/>
    <property type="match status" value="1"/>
</dbReference>
<dbReference type="EMBL" id="JBHTLU010000012">
    <property type="protein sequence ID" value="MFD1219440.1"/>
    <property type="molecule type" value="Genomic_DNA"/>
</dbReference>
<evidence type="ECO:0000313" key="7">
    <source>
        <dbReference type="EMBL" id="MFD1219440.1"/>
    </source>
</evidence>
<dbReference type="InterPro" id="IPR051202">
    <property type="entry name" value="Peptidase_C40"/>
</dbReference>
<dbReference type="InterPro" id="IPR057812">
    <property type="entry name" value="SH3_YKFC_2nd"/>
</dbReference>
<comment type="similarity">
    <text evidence="1">Belongs to the peptidase C40 family.</text>
</comment>
<name>A0ABW3UFT6_9BACL</name>
<keyword evidence="2" id="KW-0645">Protease</keyword>
<comment type="caution">
    <text evidence="7">The sequence shown here is derived from an EMBL/GenBank/DDBJ whole genome shotgun (WGS) entry which is preliminary data.</text>
</comment>
<feature type="domain" description="NlpC/P60" evidence="6">
    <location>
        <begin position="268"/>
        <end position="392"/>
    </location>
</feature>
<dbReference type="Pfam" id="PF23795">
    <property type="entry name" value="SH3_YKFC_2nd"/>
    <property type="match status" value="1"/>
</dbReference>
<evidence type="ECO:0000256" key="2">
    <source>
        <dbReference type="ARBA" id="ARBA00022670"/>
    </source>
</evidence>
<evidence type="ECO:0000313" key="8">
    <source>
        <dbReference type="Proteomes" id="UP001597180"/>
    </source>
</evidence>
<dbReference type="InterPro" id="IPR038765">
    <property type="entry name" value="Papain-like_cys_pep_sf"/>
</dbReference>
<keyword evidence="3" id="KW-0378">Hydrolase</keyword>
<proteinExistence type="inferred from homology"/>
<dbReference type="InterPro" id="IPR000064">
    <property type="entry name" value="NLP_P60_dom"/>
</dbReference>
<evidence type="ECO:0000256" key="1">
    <source>
        <dbReference type="ARBA" id="ARBA00007074"/>
    </source>
</evidence>
<dbReference type="PROSITE" id="PS51935">
    <property type="entry name" value="NLPC_P60"/>
    <property type="match status" value="1"/>
</dbReference>
<dbReference type="Gene3D" id="2.30.30.40">
    <property type="entry name" value="SH3 Domains"/>
    <property type="match status" value="2"/>
</dbReference>
<sequence>MRRLLVPVGLFLVIAALGLLFLPRDTYNPQRVTQRGSSMMQMENQVNAQAAALITTHWEGNAYAIPDDPELETDSKAPPLCEGSSLSTPRQVVDVPVATLWSQPNQARAMDHPALQNPAPIKSWLRTMSIPDKLWLVGKLETQALLGTEVAVLGEQGDWVQVTVPDQVTPKNENGYPGWVPKVQIAERTIAYDACPVAVVSKPTAWLYEDAVSDWPTEEISFNTKLPVLTAEGSRVGAAVREGEIRWVEKADVKIMEPSMPADQLTLQVTGGELVNTAKGFLDLPYLWSGTSGFGFDCSGFTYAIHQFHGIDIPRDAKDQARQGTAVALADIEPGDLLFYANDKGKGKVHHVAMYIDDGKMIHSPRTELSIEIISIHTPSYAQEFAGARRYTAISI</sequence>
<evidence type="ECO:0000256" key="4">
    <source>
        <dbReference type="ARBA" id="ARBA00022807"/>
    </source>
</evidence>
<evidence type="ECO:0000259" key="6">
    <source>
        <dbReference type="PROSITE" id="PS51935"/>
    </source>
</evidence>
<evidence type="ECO:0000256" key="3">
    <source>
        <dbReference type="ARBA" id="ARBA00022801"/>
    </source>
</evidence>
<dbReference type="Pfam" id="PF00877">
    <property type="entry name" value="NLPC_P60"/>
    <property type="match status" value="1"/>
</dbReference>
<evidence type="ECO:0000256" key="5">
    <source>
        <dbReference type="SAM" id="MobiDB-lite"/>
    </source>
</evidence>
<keyword evidence="8" id="KW-1185">Reference proteome</keyword>
<accession>A0ABW3UFT6</accession>
<dbReference type="Proteomes" id="UP001597180">
    <property type="component" value="Unassembled WGS sequence"/>
</dbReference>
<protein>
    <submittedName>
        <fullName evidence="7">NlpC/P60 family protein</fullName>
    </submittedName>
</protein>
<organism evidence="7 8">
    <name type="scientific">Paenibacillus vulneris</name>
    <dbReference type="NCBI Taxonomy" id="1133364"/>
    <lineage>
        <taxon>Bacteria</taxon>
        <taxon>Bacillati</taxon>
        <taxon>Bacillota</taxon>
        <taxon>Bacilli</taxon>
        <taxon>Bacillales</taxon>
        <taxon>Paenibacillaceae</taxon>
        <taxon>Paenibacillus</taxon>
    </lineage>
</organism>
<keyword evidence="4" id="KW-0788">Thiol protease</keyword>